<evidence type="ECO:0000313" key="1">
    <source>
        <dbReference type="EMBL" id="UOE32140.1"/>
    </source>
</evidence>
<dbReference type="EMBL" id="CP094534">
    <property type="protein sequence ID" value="UOE32140.1"/>
    <property type="molecule type" value="Genomic_DNA"/>
</dbReference>
<gene>
    <name evidence="1" type="ORF">MTP16_13480</name>
</gene>
<sequence length="62" mass="7126">MTDEEVNYRAMARRAVQQLTDHRKQWEPAAPRLLPAYQLGPGLLRTAFEPIATRMDSLGEEE</sequence>
<name>A0ABY4B626_9BACT</name>
<keyword evidence="2" id="KW-1185">Reference proteome</keyword>
<protein>
    <submittedName>
        <fullName evidence="1">Uncharacterized protein</fullName>
    </submittedName>
</protein>
<dbReference type="RefSeq" id="WP_243509797.1">
    <property type="nucleotide sequence ID" value="NZ_CP094534.1"/>
</dbReference>
<dbReference type="Proteomes" id="UP000831390">
    <property type="component" value="Chromosome"/>
</dbReference>
<accession>A0ABY4B626</accession>
<proteinExistence type="predicted"/>
<evidence type="ECO:0000313" key="2">
    <source>
        <dbReference type="Proteomes" id="UP000831390"/>
    </source>
</evidence>
<organism evidence="1 2">
    <name type="scientific">Hymenobacter monticola</name>
    <dbReference type="NCBI Taxonomy" id="1705399"/>
    <lineage>
        <taxon>Bacteria</taxon>
        <taxon>Pseudomonadati</taxon>
        <taxon>Bacteroidota</taxon>
        <taxon>Cytophagia</taxon>
        <taxon>Cytophagales</taxon>
        <taxon>Hymenobacteraceae</taxon>
        <taxon>Hymenobacter</taxon>
    </lineage>
</organism>
<reference evidence="1 2" key="1">
    <citation type="submission" date="2022-03" db="EMBL/GenBank/DDBJ databases">
        <title>Hymenobactersp. isolated from the air.</title>
        <authorList>
            <person name="Won M."/>
            <person name="Kwon S.-W."/>
        </authorList>
    </citation>
    <scope>NUCLEOTIDE SEQUENCE [LARGE SCALE GENOMIC DNA]</scope>
    <source>
        <strain evidence="1 2">KACC 22596</strain>
    </source>
</reference>